<dbReference type="RefSeq" id="WP_165236362.1">
    <property type="nucleotide sequence ID" value="NZ_CP049257.1"/>
</dbReference>
<dbReference type="KEGG" id="nano:G5V58_19200"/>
<dbReference type="SUPFAM" id="SSF69118">
    <property type="entry name" value="AhpD-like"/>
    <property type="match status" value="1"/>
</dbReference>
<dbReference type="Pfam" id="PF02627">
    <property type="entry name" value="CMD"/>
    <property type="match status" value="1"/>
</dbReference>
<evidence type="ECO:0000313" key="2">
    <source>
        <dbReference type="EMBL" id="QIG44627.1"/>
    </source>
</evidence>
<reference evidence="2 3" key="1">
    <citation type="submission" date="2020-02" db="EMBL/GenBank/DDBJ databases">
        <title>Full genome sequence of Nocardioides sp. R-3366.</title>
        <authorList>
            <person name="Im W.-T."/>
        </authorList>
    </citation>
    <scope>NUCLEOTIDE SEQUENCE [LARGE SCALE GENOMIC DNA]</scope>
    <source>
        <strain evidence="2 3">R-3366</strain>
    </source>
</reference>
<name>A0A6G6WHJ1_9ACTN</name>
<dbReference type="Proteomes" id="UP000502996">
    <property type="component" value="Chromosome"/>
</dbReference>
<evidence type="ECO:0000259" key="1">
    <source>
        <dbReference type="Pfam" id="PF02627"/>
    </source>
</evidence>
<dbReference type="InterPro" id="IPR003779">
    <property type="entry name" value="CMD-like"/>
</dbReference>
<dbReference type="InterPro" id="IPR029032">
    <property type="entry name" value="AhpD-like"/>
</dbReference>
<evidence type="ECO:0000313" key="3">
    <source>
        <dbReference type="Proteomes" id="UP000502996"/>
    </source>
</evidence>
<accession>A0A6G6WHJ1</accession>
<feature type="domain" description="Carboxymuconolactone decarboxylase-like" evidence="1">
    <location>
        <begin position="36"/>
        <end position="113"/>
    </location>
</feature>
<protein>
    <submittedName>
        <fullName evidence="2">Carboxymuconolactone decarboxylase family protein</fullName>
    </submittedName>
</protein>
<dbReference type="AlphaFoldDB" id="A0A6G6WHJ1"/>
<gene>
    <name evidence="2" type="ORF">G5V58_19200</name>
</gene>
<dbReference type="PANTHER" id="PTHR34846">
    <property type="entry name" value="4-CARBOXYMUCONOLACTONE DECARBOXYLASE FAMILY PROTEIN (AFU_ORTHOLOGUE AFUA_6G11590)"/>
    <property type="match status" value="1"/>
</dbReference>
<dbReference type="Gene3D" id="1.20.1290.10">
    <property type="entry name" value="AhpD-like"/>
    <property type="match status" value="1"/>
</dbReference>
<dbReference type="PANTHER" id="PTHR34846:SF10">
    <property type="entry name" value="CYTOPLASMIC PROTEIN"/>
    <property type="match status" value="1"/>
</dbReference>
<dbReference type="GO" id="GO:0051920">
    <property type="term" value="F:peroxiredoxin activity"/>
    <property type="evidence" value="ECO:0007669"/>
    <property type="project" value="InterPro"/>
</dbReference>
<dbReference type="EMBL" id="CP049257">
    <property type="protein sequence ID" value="QIG44627.1"/>
    <property type="molecule type" value="Genomic_DNA"/>
</dbReference>
<organism evidence="2 3">
    <name type="scientific">Nocardioides anomalus</name>
    <dbReference type="NCBI Taxonomy" id="2712223"/>
    <lineage>
        <taxon>Bacteria</taxon>
        <taxon>Bacillati</taxon>
        <taxon>Actinomycetota</taxon>
        <taxon>Actinomycetes</taxon>
        <taxon>Propionibacteriales</taxon>
        <taxon>Nocardioidaceae</taxon>
        <taxon>Nocardioides</taxon>
    </lineage>
</organism>
<proteinExistence type="predicted"/>
<sequence>MTRIPPASPDVYGPLFGDQAPLRQQVYANAPAIAGPYLQFMKALRDNSVLARRLVELVRLRISFHNQCRSCMAIRYADGIDDGLTEDLVCSLEKPQEADDLTPAERAALAFADKMATDHLQVDDQTFRDLAAHFTDQERMDLCFQVATFVGYGRLGSALAMTDDLPQEYADPDAVLAPWTQTPQSVV</sequence>
<keyword evidence="3" id="KW-1185">Reference proteome</keyword>